<evidence type="ECO:0000313" key="3">
    <source>
        <dbReference type="EMBL" id="KAJ8893446.1"/>
    </source>
</evidence>
<dbReference type="EMBL" id="JARBHB010000002">
    <property type="protein sequence ID" value="KAJ8893446.1"/>
    <property type="molecule type" value="Genomic_DNA"/>
</dbReference>
<feature type="region of interest" description="Disordered" evidence="1">
    <location>
        <begin position="109"/>
        <end position="179"/>
    </location>
</feature>
<sequence>MDSHSSHITPEVIELAREQQIFILTFPSHTSHLLQPLDVEVYHALKCNWNKQLNSYMKKQPDKNPNHGNFYELFIPASMETFIAQKIKNSFKRPGIMPLNKSSISIESQAPSKLTEKQSMGEILPGGSSRDSEELLQLPHITWNQTQNVNKKSDGSAKCHNPPSGLGKKSGNKPRNRDE</sequence>
<comment type="caution">
    <text evidence="3">The sequence shown here is derived from an EMBL/GenBank/DDBJ whole genome shotgun (WGS) entry which is preliminary data.</text>
</comment>
<feature type="domain" description="DDE-1" evidence="2">
    <location>
        <begin position="1"/>
        <end position="66"/>
    </location>
</feature>
<reference evidence="3 4" key="1">
    <citation type="submission" date="2023-02" db="EMBL/GenBank/DDBJ databases">
        <title>LHISI_Scaffold_Assembly.</title>
        <authorList>
            <person name="Stuart O.P."/>
            <person name="Cleave R."/>
            <person name="Magrath M.J.L."/>
            <person name="Mikheyev A.S."/>
        </authorList>
    </citation>
    <scope>NUCLEOTIDE SEQUENCE [LARGE SCALE GENOMIC DNA]</scope>
    <source>
        <strain evidence="3">Daus_M_001</strain>
        <tissue evidence="3">Leg muscle</tissue>
    </source>
</reference>
<dbReference type="InterPro" id="IPR004875">
    <property type="entry name" value="DDE_SF_endonuclease_dom"/>
</dbReference>
<proteinExistence type="predicted"/>
<keyword evidence="4" id="KW-1185">Reference proteome</keyword>
<evidence type="ECO:0000313" key="4">
    <source>
        <dbReference type="Proteomes" id="UP001159363"/>
    </source>
</evidence>
<dbReference type="Proteomes" id="UP001159363">
    <property type="component" value="Chromosome 2"/>
</dbReference>
<accession>A0ABQ9I9Y1</accession>
<protein>
    <recommendedName>
        <fullName evidence="2">DDE-1 domain-containing protein</fullName>
    </recommendedName>
</protein>
<feature type="compositionally biased region" description="Basic residues" evidence="1">
    <location>
        <begin position="170"/>
        <end position="179"/>
    </location>
</feature>
<gene>
    <name evidence="3" type="ORF">PR048_006044</name>
</gene>
<evidence type="ECO:0000259" key="2">
    <source>
        <dbReference type="Pfam" id="PF03184"/>
    </source>
</evidence>
<name>A0ABQ9I9Y1_9NEOP</name>
<organism evidence="3 4">
    <name type="scientific">Dryococelus australis</name>
    <dbReference type="NCBI Taxonomy" id="614101"/>
    <lineage>
        <taxon>Eukaryota</taxon>
        <taxon>Metazoa</taxon>
        <taxon>Ecdysozoa</taxon>
        <taxon>Arthropoda</taxon>
        <taxon>Hexapoda</taxon>
        <taxon>Insecta</taxon>
        <taxon>Pterygota</taxon>
        <taxon>Neoptera</taxon>
        <taxon>Polyneoptera</taxon>
        <taxon>Phasmatodea</taxon>
        <taxon>Verophasmatodea</taxon>
        <taxon>Anareolatae</taxon>
        <taxon>Phasmatidae</taxon>
        <taxon>Eurycanthinae</taxon>
        <taxon>Dryococelus</taxon>
    </lineage>
</organism>
<dbReference type="Pfam" id="PF03184">
    <property type="entry name" value="DDE_1"/>
    <property type="match status" value="1"/>
</dbReference>
<evidence type="ECO:0000256" key="1">
    <source>
        <dbReference type="SAM" id="MobiDB-lite"/>
    </source>
</evidence>